<keyword evidence="1" id="KW-0732">Signal</keyword>
<organism evidence="2 3">
    <name type="scientific">Pseudomonas fluorescens</name>
    <dbReference type="NCBI Taxonomy" id="294"/>
    <lineage>
        <taxon>Bacteria</taxon>
        <taxon>Pseudomonadati</taxon>
        <taxon>Pseudomonadota</taxon>
        <taxon>Gammaproteobacteria</taxon>
        <taxon>Pseudomonadales</taxon>
        <taxon>Pseudomonadaceae</taxon>
        <taxon>Pseudomonas</taxon>
    </lineage>
</organism>
<accession>A0A0F4TVR7</accession>
<sequence length="244" mass="26860">MRPLLILGLLLLGGCTSMPAETDISGIWINQAAIDAAAQGQSLHESLNTHGRNLEWDINTHTGKAQVSSGFERGEGQLLQKSPNAWTVDYNGYGTDELRLDGKRLTQLAKEHVPQQVFSRPSKTAKTHTKWGSTFRSALNTAYMGGQWKIIDSHGAGQWVEFTEDGHVSGLPGTDRYELCLDGDCASQGAGNDTLYLGKGDLSDTWIFVRKGKQLEIFQAINQSRPDEIPQLTPGPRQWLLVKQ</sequence>
<feature type="chain" id="PRO_5002479231" evidence="1">
    <location>
        <begin position="21"/>
        <end position="244"/>
    </location>
</feature>
<name>A0A0F4TVR7_PSEFL</name>
<protein>
    <submittedName>
        <fullName evidence="2">Lipoprotein</fullName>
    </submittedName>
</protein>
<dbReference type="RefSeq" id="WP_046045038.1">
    <property type="nucleotide sequence ID" value="NZ_LACD01000002.1"/>
</dbReference>
<keyword evidence="2" id="KW-0449">Lipoprotein</keyword>
<dbReference type="Proteomes" id="UP000033500">
    <property type="component" value="Unassembled WGS sequence"/>
</dbReference>
<dbReference type="AlphaFoldDB" id="A0A0F4TVR7"/>
<dbReference type="EMBL" id="LACD01000002">
    <property type="protein sequence ID" value="KJZ48511.1"/>
    <property type="molecule type" value="Genomic_DNA"/>
</dbReference>
<dbReference type="PATRIC" id="fig|294.131.peg.1522"/>
<dbReference type="PROSITE" id="PS51257">
    <property type="entry name" value="PROKAR_LIPOPROTEIN"/>
    <property type="match status" value="1"/>
</dbReference>
<comment type="caution">
    <text evidence="2">The sequence shown here is derived from an EMBL/GenBank/DDBJ whole genome shotgun (WGS) entry which is preliminary data.</text>
</comment>
<proteinExistence type="predicted"/>
<feature type="signal peptide" evidence="1">
    <location>
        <begin position="1"/>
        <end position="20"/>
    </location>
</feature>
<evidence type="ECO:0000256" key="1">
    <source>
        <dbReference type="SAM" id="SignalP"/>
    </source>
</evidence>
<evidence type="ECO:0000313" key="3">
    <source>
        <dbReference type="Proteomes" id="UP000033500"/>
    </source>
</evidence>
<evidence type="ECO:0000313" key="2">
    <source>
        <dbReference type="EMBL" id="KJZ48511.1"/>
    </source>
</evidence>
<reference evidence="2 3" key="1">
    <citation type="submission" date="2015-03" db="EMBL/GenBank/DDBJ databases">
        <title>Comparative genomics of Pseudomonas insights into diversity of traits involved in vanlence and defense.</title>
        <authorList>
            <person name="Qin Y."/>
        </authorList>
    </citation>
    <scope>NUCLEOTIDE SEQUENCE [LARGE SCALE GENOMIC DNA]</scope>
    <source>
        <strain evidence="2 3">C3</strain>
    </source>
</reference>
<gene>
    <name evidence="2" type="ORF">VC34_02075</name>
</gene>